<proteinExistence type="predicted"/>
<reference evidence="1" key="1">
    <citation type="submission" date="2024-01" db="EMBL/GenBank/DDBJ databases">
        <title>Sequencing the genomes of a sandfly, Sergentomyia squamirostris, and its two endosymbionts.</title>
        <authorList>
            <person name="Itokawa K."/>
            <person name="Sanjoba C."/>
        </authorList>
    </citation>
    <scope>NUCLEOTIDE SEQUENCE</scope>
    <source>
        <strain evidence="1">RiSSQ</strain>
    </source>
</reference>
<dbReference type="EMBL" id="AP029170">
    <property type="protein sequence ID" value="BFD45726.1"/>
    <property type="molecule type" value="Genomic_DNA"/>
</dbReference>
<evidence type="ECO:0000313" key="1">
    <source>
        <dbReference type="EMBL" id="BFD45726.1"/>
    </source>
</evidence>
<organism evidence="1">
    <name type="scientific">Candidatus Tisiphia endosymbiont of Sergentomyia squamirostris</name>
    <dbReference type="NCBI Taxonomy" id="3113639"/>
    <lineage>
        <taxon>Bacteria</taxon>
        <taxon>Pseudomonadati</taxon>
        <taxon>Pseudomonadota</taxon>
        <taxon>Alphaproteobacteria</taxon>
        <taxon>Rickettsiales</taxon>
        <taxon>Rickettsiaceae</taxon>
        <taxon>Rickettsieae</taxon>
        <taxon>Candidatus Tisiphia</taxon>
    </lineage>
</organism>
<gene>
    <name evidence="1" type="ORF">DMENIID0002_03720</name>
</gene>
<dbReference type="AlphaFoldDB" id="A0AAT9G7D8"/>
<accession>A0AAT9G7D8</accession>
<name>A0AAT9G7D8_9RICK</name>
<protein>
    <submittedName>
        <fullName evidence="1">Uncharacterized protein</fullName>
    </submittedName>
</protein>
<sequence>MFVYLLVSAIKAPIDAVNNTKSEIKRVAHNTIINLKDYLLTPILPSSLPYPEFADDNIANLQCISEGGWDIVMIGDSSNRIS</sequence>